<evidence type="ECO:0000313" key="2">
    <source>
        <dbReference type="Proteomes" id="UP001057402"/>
    </source>
</evidence>
<gene>
    <name evidence="1" type="ORF">MLD38_010533</name>
</gene>
<reference evidence="2" key="1">
    <citation type="journal article" date="2023" name="Front. Plant Sci.">
        <title>Chromosomal-level genome assembly of Melastoma candidum provides insights into trichome evolution.</title>
        <authorList>
            <person name="Zhong Y."/>
            <person name="Wu W."/>
            <person name="Sun C."/>
            <person name="Zou P."/>
            <person name="Liu Y."/>
            <person name="Dai S."/>
            <person name="Zhou R."/>
        </authorList>
    </citation>
    <scope>NUCLEOTIDE SEQUENCE [LARGE SCALE GENOMIC DNA]</scope>
</reference>
<keyword evidence="2" id="KW-1185">Reference proteome</keyword>
<evidence type="ECO:0000313" key="1">
    <source>
        <dbReference type="EMBL" id="KAI4372286.1"/>
    </source>
</evidence>
<comment type="caution">
    <text evidence="1">The sequence shown here is derived from an EMBL/GenBank/DDBJ whole genome shotgun (WGS) entry which is preliminary data.</text>
</comment>
<dbReference type="Proteomes" id="UP001057402">
    <property type="component" value="Chromosome 4"/>
</dbReference>
<proteinExistence type="predicted"/>
<dbReference type="EMBL" id="CM042883">
    <property type="protein sequence ID" value="KAI4372286.1"/>
    <property type="molecule type" value="Genomic_DNA"/>
</dbReference>
<organism evidence="1 2">
    <name type="scientific">Melastoma candidum</name>
    <dbReference type="NCBI Taxonomy" id="119954"/>
    <lineage>
        <taxon>Eukaryota</taxon>
        <taxon>Viridiplantae</taxon>
        <taxon>Streptophyta</taxon>
        <taxon>Embryophyta</taxon>
        <taxon>Tracheophyta</taxon>
        <taxon>Spermatophyta</taxon>
        <taxon>Magnoliopsida</taxon>
        <taxon>eudicotyledons</taxon>
        <taxon>Gunneridae</taxon>
        <taxon>Pentapetalae</taxon>
        <taxon>rosids</taxon>
        <taxon>malvids</taxon>
        <taxon>Myrtales</taxon>
        <taxon>Melastomataceae</taxon>
        <taxon>Melastomatoideae</taxon>
        <taxon>Melastomateae</taxon>
        <taxon>Melastoma</taxon>
    </lineage>
</organism>
<name>A0ACB9QZL2_9MYRT</name>
<accession>A0ACB9QZL2</accession>
<protein>
    <submittedName>
        <fullName evidence="1">Uncharacterized protein</fullName>
    </submittedName>
</protein>
<sequence length="151" mass="17444">MLSSVVMYGSPLYNRKRLYRFHVRRTESKFNAIILKRLFMSKINKPPMSLSRLIRYMQGKEDKIAMLVGKFTDDKRGHDIPTLKVAALRFTETARARIEKAGLFRMPSNSSPWSVQRMPALGVPQSHTKPYVVRSKGQKVEKARGSRSFRV</sequence>